<feature type="domain" description="Ig-like" evidence="12">
    <location>
        <begin position="489"/>
        <end position="589"/>
    </location>
</feature>
<proteinExistence type="predicted"/>
<keyword evidence="11" id="KW-0472">Membrane</keyword>
<keyword evidence="5" id="KW-0325">Glycoprotein</keyword>
<keyword evidence="2" id="KW-0945">Host-virus interaction</keyword>
<dbReference type="SMART" id="SM00409">
    <property type="entry name" value="IG"/>
    <property type="match status" value="4"/>
</dbReference>
<dbReference type="PANTHER" id="PTHR11890">
    <property type="entry name" value="INTERLEUKIN-1 RECEPTOR FAMILY MEMBER"/>
    <property type="match status" value="1"/>
</dbReference>
<keyword evidence="3" id="KW-1114">Inhibition of host interferon signaling pathway by virus</keyword>
<keyword evidence="14" id="KW-1185">Reference proteome</keyword>
<comment type="caution">
    <text evidence="13">The sequence shown here is derived from an EMBL/GenBank/DDBJ whole genome shotgun (WGS) entry which is preliminary data.</text>
</comment>
<dbReference type="SUPFAM" id="SSF48726">
    <property type="entry name" value="Immunoglobulin"/>
    <property type="match status" value="3"/>
</dbReference>
<keyword evidence="2" id="KW-1090">Inhibition of host innate immune response by virus</keyword>
<feature type="transmembrane region" description="Helical" evidence="11">
    <location>
        <begin position="723"/>
        <end position="746"/>
    </location>
</feature>
<dbReference type="InterPro" id="IPR003599">
    <property type="entry name" value="Ig_sub"/>
</dbReference>
<evidence type="ECO:0000256" key="5">
    <source>
        <dbReference type="ARBA" id="ARBA00023180"/>
    </source>
</evidence>
<organism evidence="13 14">
    <name type="scientific">Mytilus galloprovincialis</name>
    <name type="common">Mediterranean mussel</name>
    <dbReference type="NCBI Taxonomy" id="29158"/>
    <lineage>
        <taxon>Eukaryota</taxon>
        <taxon>Metazoa</taxon>
        <taxon>Spiralia</taxon>
        <taxon>Lophotrochozoa</taxon>
        <taxon>Mollusca</taxon>
        <taxon>Bivalvia</taxon>
        <taxon>Autobranchia</taxon>
        <taxon>Pteriomorphia</taxon>
        <taxon>Mytilida</taxon>
        <taxon>Mytiloidea</taxon>
        <taxon>Mytilidae</taxon>
        <taxon>Mytilinae</taxon>
        <taxon>Mytilus</taxon>
    </lineage>
</organism>
<keyword evidence="11" id="KW-0812">Transmembrane</keyword>
<accession>A0A8B6H6E3</accession>
<dbReference type="SUPFAM" id="SSF52200">
    <property type="entry name" value="Toll/Interleukin receptor TIR domain"/>
    <property type="match status" value="1"/>
</dbReference>
<dbReference type="GO" id="GO:0039502">
    <property type="term" value="P:symbiont-mediated suppression of host type I interferon-mediated signaling pathway"/>
    <property type="evidence" value="ECO:0007669"/>
    <property type="project" value="UniProtKB-KW"/>
</dbReference>
<dbReference type="InterPro" id="IPR036179">
    <property type="entry name" value="Ig-like_dom_sf"/>
</dbReference>
<evidence type="ECO:0000256" key="3">
    <source>
        <dbReference type="ARBA" id="ARBA00022830"/>
    </source>
</evidence>
<evidence type="ECO:0000256" key="6">
    <source>
        <dbReference type="ARBA" id="ARBA00023258"/>
    </source>
</evidence>
<dbReference type="PROSITE" id="PS50835">
    <property type="entry name" value="IG_LIKE"/>
    <property type="match status" value="2"/>
</dbReference>
<feature type="domain" description="Ig-like" evidence="12">
    <location>
        <begin position="67"/>
        <end position="151"/>
    </location>
</feature>
<dbReference type="AlphaFoldDB" id="A0A8B6H6E3"/>
<dbReference type="Proteomes" id="UP000596742">
    <property type="component" value="Unassembled WGS sequence"/>
</dbReference>
<evidence type="ECO:0000256" key="9">
    <source>
        <dbReference type="ARBA" id="ARBA00041012"/>
    </source>
</evidence>
<reference evidence="13" key="1">
    <citation type="submission" date="2018-11" db="EMBL/GenBank/DDBJ databases">
        <authorList>
            <person name="Alioto T."/>
            <person name="Alioto T."/>
        </authorList>
    </citation>
    <scope>NUCLEOTIDE SEQUENCE</scope>
</reference>
<evidence type="ECO:0000256" key="4">
    <source>
        <dbReference type="ARBA" id="ARBA00023157"/>
    </source>
</evidence>
<evidence type="ECO:0000256" key="10">
    <source>
        <dbReference type="ARBA" id="ARBA00045444"/>
    </source>
</evidence>
<evidence type="ECO:0000313" key="13">
    <source>
        <dbReference type="EMBL" id="VDI74155.1"/>
    </source>
</evidence>
<evidence type="ECO:0000256" key="7">
    <source>
        <dbReference type="ARBA" id="ARBA00023319"/>
    </source>
</evidence>
<evidence type="ECO:0000256" key="11">
    <source>
        <dbReference type="SAM" id="Phobius"/>
    </source>
</evidence>
<evidence type="ECO:0000256" key="1">
    <source>
        <dbReference type="ARBA" id="ARBA00022518"/>
    </source>
</evidence>
<protein>
    <recommendedName>
        <fullName evidence="9">Soluble interferon alpha/beta receptor OPG204</fullName>
    </recommendedName>
</protein>
<feature type="transmembrane region" description="Helical" evidence="11">
    <location>
        <begin position="12"/>
        <end position="35"/>
    </location>
</feature>
<feature type="transmembrane region" description="Helical" evidence="11">
    <location>
        <begin position="278"/>
        <end position="302"/>
    </location>
</feature>
<dbReference type="InterPro" id="IPR007110">
    <property type="entry name" value="Ig-like_dom"/>
</dbReference>
<dbReference type="EMBL" id="UYJE01009526">
    <property type="protein sequence ID" value="VDI74155.1"/>
    <property type="molecule type" value="Genomic_DNA"/>
</dbReference>
<dbReference type="InterPro" id="IPR013783">
    <property type="entry name" value="Ig-like_fold"/>
</dbReference>
<keyword evidence="7" id="KW-0393">Immunoglobulin domain</keyword>
<evidence type="ECO:0000256" key="8">
    <source>
        <dbReference type="ARBA" id="ARBA00038761"/>
    </source>
</evidence>
<keyword evidence="4" id="KW-1015">Disulfide bond</keyword>
<dbReference type="PANTHER" id="PTHR11890:SF44">
    <property type="entry name" value="X-LINKED INTERLEUKIN-1 RECEPTOR ACCESSORY PROTEIN-LIKE 2"/>
    <property type="match status" value="1"/>
</dbReference>
<dbReference type="OrthoDB" id="6055671at2759"/>
<gene>
    <name evidence="13" type="ORF">MGAL_10B059417</name>
</gene>
<keyword evidence="6" id="KW-0922">Interferon antiviral system evasion</keyword>
<comment type="function">
    <text evidence="10">Counteracts the antiviral effects of host IFN-alpha/beta and key IFN-inducible proteins involved in viral RNA degradation suxh as host OAS1. Acts as a soluble IFN-alpha receptor and thus inhibits the interaction between host IFN-alpha and its receptor.</text>
</comment>
<comment type="subunit">
    <text evidence="8">Interacts with host IFNA1.</text>
</comment>
<evidence type="ECO:0000313" key="14">
    <source>
        <dbReference type="Proteomes" id="UP000596742"/>
    </source>
</evidence>
<name>A0A8B6H6E3_MYTGA</name>
<dbReference type="Gene3D" id="2.60.40.10">
    <property type="entry name" value="Immunoglobulins"/>
    <property type="match status" value="3"/>
</dbReference>
<evidence type="ECO:0000259" key="12">
    <source>
        <dbReference type="PROSITE" id="PS50835"/>
    </source>
</evidence>
<sequence length="951" mass="109280">MCLLFFKRASVCSLVMELFAVIVVVGVLHILPVFIGGTCINKKYSVHEDLKIFDENQIADFDYAQFGKSKTIDCCAHNVSRILWYFWNKQFPEWRMFPWEPYCSICDNRPRLEDNNQTLLIMETGNDHAGIYRCIAMSENNNIAEHNTTIEVFSCTERQTPLYIAPQDKYASIGDTVTFSCAGDFGCTIDKFKQVEWYDENYDFINNSRYFISYAEKYGETYVEVNLTITDTRESEFNKTFICIVSSTADYQYFEVHILKKRTPVTIINTTTTKKMNLPAGVIVAIIASGIVIVVGLLLLLFRPRVKLFILSRIPCGHLTNKGNKAYHALILHEDECEDRKLAEQLKISLEEDAYSVIMSSDVPVGREIIRTLGEFCQESGSLIIIYPTKACSTIFQREIASQNYFEPSLITVIKQRGIENRVKALEDRGLKKITWPDKGVFPLFEETNFYSKLKLRMPRKSPRNTRCCTCSVLLGLIDYVFSSCVLTPNTTYNASEIFIRDRNAVFDYARVGKYKKIYCCARNYSRITWEFKKQDGLTWQPLPCVSSLQDNNQTLQILDIGWNNEGIYRCTAFSSENNVIANHSTKIDVYSCVDRVKPEAYGPKTQYGSVGGTVSFICTGDFGCTPDAARDVSWYDESGIKMKPLDNNTIFPRYNVTTIERSNHTIIESRFEIIRIERRDFEKNFTCLVTSPYQEGNRIFIVKLKEARIQITNITWITAEEVTAIVVPSVIILTVAIIFIAVFYLRIKLFILSRIPYWHLIDKGDRQYHVFILHEDEDTKLARRIQQRLQSDYYTVKISGSITGGTDLMQKAQDFAQDSKSLVIIYPSEYSESSQNNNFQSFMGVRQYYSPNLVTIVEEAGRTGDKVEVIDSDKTLVRIKYPPNQNCSTYRQENFYCKLKLRMARRTGKNVCCTKNNIQTQRGAEDTELLNGQHNLSNSEQESSAEVWSD</sequence>
<keyword evidence="1" id="KW-0244">Early protein</keyword>
<keyword evidence="11" id="KW-1133">Transmembrane helix</keyword>
<dbReference type="InterPro" id="IPR035897">
    <property type="entry name" value="Toll_tir_struct_dom_sf"/>
</dbReference>
<evidence type="ECO:0000256" key="2">
    <source>
        <dbReference type="ARBA" id="ARBA00022632"/>
    </source>
</evidence>
<keyword evidence="2" id="KW-0899">Viral immunoevasion</keyword>
<dbReference type="InterPro" id="IPR015621">
    <property type="entry name" value="IL-1_rcpt_fam"/>
</dbReference>